<protein>
    <submittedName>
        <fullName evidence="1">Uncharacterized protein</fullName>
    </submittedName>
</protein>
<sequence>MIPFDTQYTIVTELQSLLEQTCFAHAKRTMPFVLSRRRWDFACSANLASWADLFRKTKNRLLPDVPDTKFECLAESMVGILNAAVNRTPMPWSRMSNYFQHAELLAISLGESEYAQAIQALFIEVSEVVSLLAGNEIDVRRTVRKELAELAVTRERILQKEVDVKESFLVEMERLQKRSKAPIMEAVRKAAELRLSQQSAD</sequence>
<proteinExistence type="predicted"/>
<evidence type="ECO:0000313" key="2">
    <source>
        <dbReference type="Proteomes" id="UP000887229"/>
    </source>
</evidence>
<keyword evidence="2" id="KW-1185">Reference proteome</keyword>
<dbReference type="GeneID" id="70290924"/>
<dbReference type="RefSeq" id="XP_046113505.1">
    <property type="nucleotide sequence ID" value="XM_046260021.1"/>
</dbReference>
<comment type="caution">
    <text evidence="1">The sequence shown here is derived from an EMBL/GenBank/DDBJ whole genome shotgun (WGS) entry which is preliminary data.</text>
</comment>
<organism evidence="1 2">
    <name type="scientific">Emericellopsis atlantica</name>
    <dbReference type="NCBI Taxonomy" id="2614577"/>
    <lineage>
        <taxon>Eukaryota</taxon>
        <taxon>Fungi</taxon>
        <taxon>Dikarya</taxon>
        <taxon>Ascomycota</taxon>
        <taxon>Pezizomycotina</taxon>
        <taxon>Sordariomycetes</taxon>
        <taxon>Hypocreomycetidae</taxon>
        <taxon>Hypocreales</taxon>
        <taxon>Bionectriaceae</taxon>
        <taxon>Emericellopsis</taxon>
    </lineage>
</organism>
<dbReference type="AlphaFoldDB" id="A0A9P7ZCW0"/>
<dbReference type="OrthoDB" id="5324651at2759"/>
<gene>
    <name evidence="1" type="ORF">F5Z01DRAFT_474232</name>
</gene>
<reference evidence="1" key="1">
    <citation type="journal article" date="2021" name="IMA Fungus">
        <title>Genomic characterization of three marine fungi, including Emericellopsis atlantica sp. nov. with signatures of a generalist lifestyle and marine biomass degradation.</title>
        <authorList>
            <person name="Hagestad O.C."/>
            <person name="Hou L."/>
            <person name="Andersen J.H."/>
            <person name="Hansen E.H."/>
            <person name="Altermark B."/>
            <person name="Li C."/>
            <person name="Kuhnert E."/>
            <person name="Cox R.J."/>
            <person name="Crous P.W."/>
            <person name="Spatafora J.W."/>
            <person name="Lail K."/>
            <person name="Amirebrahimi M."/>
            <person name="Lipzen A."/>
            <person name="Pangilinan J."/>
            <person name="Andreopoulos W."/>
            <person name="Hayes R.D."/>
            <person name="Ng V."/>
            <person name="Grigoriev I.V."/>
            <person name="Jackson S.A."/>
            <person name="Sutton T.D.S."/>
            <person name="Dobson A.D.W."/>
            <person name="Rama T."/>
        </authorList>
    </citation>
    <scope>NUCLEOTIDE SEQUENCE</scope>
    <source>
        <strain evidence="1">TS7</strain>
    </source>
</reference>
<name>A0A9P7ZCW0_9HYPO</name>
<evidence type="ECO:0000313" key="1">
    <source>
        <dbReference type="EMBL" id="KAG9249581.1"/>
    </source>
</evidence>
<dbReference type="Proteomes" id="UP000887229">
    <property type="component" value="Unassembled WGS sequence"/>
</dbReference>
<accession>A0A9P7ZCW0</accession>
<dbReference type="EMBL" id="MU251300">
    <property type="protein sequence ID" value="KAG9249581.1"/>
    <property type="molecule type" value="Genomic_DNA"/>
</dbReference>